<gene>
    <name evidence="10" type="ORF">AS156_27900</name>
</gene>
<feature type="transmembrane region" description="Helical" evidence="8">
    <location>
        <begin position="195"/>
        <end position="215"/>
    </location>
</feature>
<feature type="transmembrane region" description="Helical" evidence="8">
    <location>
        <begin position="103"/>
        <end position="123"/>
    </location>
</feature>
<keyword evidence="4 10" id="KW-0808">Transferase</keyword>
<dbReference type="Pfam" id="PF13231">
    <property type="entry name" value="PMT_2"/>
    <property type="match status" value="1"/>
</dbReference>
<comment type="subcellular location">
    <subcellularLocation>
        <location evidence="1">Cell membrane</location>
        <topology evidence="1">Multi-pass membrane protein</topology>
    </subcellularLocation>
</comment>
<keyword evidence="6 8" id="KW-1133">Transmembrane helix</keyword>
<keyword evidence="7 8" id="KW-0472">Membrane</keyword>
<protein>
    <submittedName>
        <fullName evidence="10">Glycosyl transferase</fullName>
    </submittedName>
</protein>
<evidence type="ECO:0000313" key="10">
    <source>
        <dbReference type="EMBL" id="KWV60545.1"/>
    </source>
</evidence>
<comment type="caution">
    <text evidence="10">The sequence shown here is derived from an EMBL/GenBank/DDBJ whole genome shotgun (WGS) entry which is preliminary data.</text>
</comment>
<evidence type="ECO:0000256" key="7">
    <source>
        <dbReference type="ARBA" id="ARBA00023136"/>
    </source>
</evidence>
<feature type="transmembrane region" description="Helical" evidence="8">
    <location>
        <begin position="307"/>
        <end position="326"/>
    </location>
</feature>
<dbReference type="PANTHER" id="PTHR33908">
    <property type="entry name" value="MANNOSYLTRANSFERASE YKCB-RELATED"/>
    <property type="match status" value="1"/>
</dbReference>
<feature type="transmembrane region" description="Helical" evidence="8">
    <location>
        <begin position="277"/>
        <end position="295"/>
    </location>
</feature>
<feature type="transmembrane region" description="Helical" evidence="8">
    <location>
        <begin position="338"/>
        <end position="362"/>
    </location>
</feature>
<dbReference type="GO" id="GO:0016763">
    <property type="term" value="F:pentosyltransferase activity"/>
    <property type="evidence" value="ECO:0007669"/>
    <property type="project" value="TreeGrafter"/>
</dbReference>
<reference evidence="10 11" key="1">
    <citation type="submission" date="2015-11" db="EMBL/GenBank/DDBJ databases">
        <title>Draft Genome Sequence of the Strain BR 10303 (Bradyrhizobium sp.) isolated from nodules of Centrolobium paraense.</title>
        <authorList>
            <person name="Zelli J.E."/>
            <person name="Simoes-Araujo J.L."/>
            <person name="Barauna A.C."/>
            <person name="Silva K."/>
        </authorList>
    </citation>
    <scope>NUCLEOTIDE SEQUENCE [LARGE SCALE GENOMIC DNA]</scope>
    <source>
        <strain evidence="10 11">BR 10303</strain>
    </source>
</reference>
<keyword evidence="2" id="KW-1003">Cell membrane</keyword>
<evidence type="ECO:0000256" key="6">
    <source>
        <dbReference type="ARBA" id="ARBA00022989"/>
    </source>
</evidence>
<evidence type="ECO:0000256" key="1">
    <source>
        <dbReference type="ARBA" id="ARBA00004651"/>
    </source>
</evidence>
<organism evidence="10 11">
    <name type="scientific">Bradyrhizobium macuxiense</name>
    <dbReference type="NCBI Taxonomy" id="1755647"/>
    <lineage>
        <taxon>Bacteria</taxon>
        <taxon>Pseudomonadati</taxon>
        <taxon>Pseudomonadota</taxon>
        <taxon>Alphaproteobacteria</taxon>
        <taxon>Hyphomicrobiales</taxon>
        <taxon>Nitrobacteraceae</taxon>
        <taxon>Bradyrhizobium</taxon>
    </lineage>
</organism>
<dbReference type="OrthoDB" id="9811222at2"/>
<keyword evidence="3" id="KW-0328">Glycosyltransferase</keyword>
<evidence type="ECO:0000256" key="4">
    <source>
        <dbReference type="ARBA" id="ARBA00022679"/>
    </source>
</evidence>
<feature type="transmembrane region" description="Helical" evidence="8">
    <location>
        <begin position="73"/>
        <end position="91"/>
    </location>
</feature>
<dbReference type="RefSeq" id="WP_066499863.1">
    <property type="nucleotide sequence ID" value="NZ_LNCU01000014.1"/>
</dbReference>
<evidence type="ECO:0000313" key="11">
    <source>
        <dbReference type="Proteomes" id="UP000057737"/>
    </source>
</evidence>
<feature type="transmembrane region" description="Helical" evidence="8">
    <location>
        <begin position="247"/>
        <end position="265"/>
    </location>
</feature>
<dbReference type="GO" id="GO:0009103">
    <property type="term" value="P:lipopolysaccharide biosynthetic process"/>
    <property type="evidence" value="ECO:0007669"/>
    <property type="project" value="UniProtKB-ARBA"/>
</dbReference>
<dbReference type="InterPro" id="IPR038731">
    <property type="entry name" value="RgtA/B/C-like"/>
</dbReference>
<keyword evidence="11" id="KW-1185">Reference proteome</keyword>
<evidence type="ECO:0000256" key="2">
    <source>
        <dbReference type="ARBA" id="ARBA00022475"/>
    </source>
</evidence>
<evidence type="ECO:0000256" key="3">
    <source>
        <dbReference type="ARBA" id="ARBA00022676"/>
    </source>
</evidence>
<dbReference type="InterPro" id="IPR050297">
    <property type="entry name" value="LipidA_mod_glycosyltrf_83"/>
</dbReference>
<feature type="domain" description="Glycosyltransferase RgtA/B/C/D-like" evidence="9">
    <location>
        <begin position="52"/>
        <end position="213"/>
    </location>
</feature>
<accession>A0A125QAH8</accession>
<sequence>MNPNEERLVLNTILAVCALVALRLAAAAWTPLTFDEAYYWMWSKALAGGYYDHPPMVAIVIRLGTMIAGDTPLGVRFVSVLLALPMSWAIYRAAEILFGGQRVAASATILLNVTMMAAVGTLIVTPDAPLLVAASLLLFSLAKVLESGRGAWWLAVGASAGAAMLSKYTALFFGPAILIWLAMVPKLRRWFLSPWLYLGGLVALGMFAPVIRWNADHQWVSFIKQMGRARIEDFRPTYIAELIPTQFAFATPLVFILGVMGLYALYRRRAGAMAARVLVNTMFWTIVVYFTWHALHARVEANWFAPVYPAFAVAAAVAAIQVQWAPREQRTVDFCRRWAAPVGVVLFVLLIVQANTGLLSGYRRDATVRSVGVGWPELADEIEKARVRIGATCVLAPDYGTTAWLVFYMPEGTCVVQQGQRIRWVNMPEPSPKQLSGKLLYVHEVEQAVPAAMRANFARIETVTEAKRLRGPLAIETYALDVLEGPKGDVLDRSPPPELE</sequence>
<evidence type="ECO:0000256" key="5">
    <source>
        <dbReference type="ARBA" id="ARBA00022692"/>
    </source>
</evidence>
<dbReference type="EMBL" id="LNCU01000014">
    <property type="protein sequence ID" value="KWV60545.1"/>
    <property type="molecule type" value="Genomic_DNA"/>
</dbReference>
<feature type="transmembrane region" description="Helical" evidence="8">
    <location>
        <begin position="151"/>
        <end position="183"/>
    </location>
</feature>
<dbReference type="Proteomes" id="UP000057737">
    <property type="component" value="Unassembled WGS sequence"/>
</dbReference>
<evidence type="ECO:0000256" key="8">
    <source>
        <dbReference type="SAM" id="Phobius"/>
    </source>
</evidence>
<dbReference type="GO" id="GO:0005886">
    <property type="term" value="C:plasma membrane"/>
    <property type="evidence" value="ECO:0007669"/>
    <property type="project" value="UniProtKB-SubCell"/>
</dbReference>
<evidence type="ECO:0000259" key="9">
    <source>
        <dbReference type="Pfam" id="PF13231"/>
    </source>
</evidence>
<dbReference type="AlphaFoldDB" id="A0A125QAH8"/>
<keyword evidence="5 8" id="KW-0812">Transmembrane</keyword>
<name>A0A125QAH8_9BRAD</name>
<dbReference type="PANTHER" id="PTHR33908:SF11">
    <property type="entry name" value="MEMBRANE PROTEIN"/>
    <property type="match status" value="1"/>
</dbReference>
<proteinExistence type="predicted"/>